<evidence type="ECO:0000313" key="15">
    <source>
        <dbReference type="EMBL" id="KAG2231186.1"/>
    </source>
</evidence>
<protein>
    <recommendedName>
        <fullName evidence="3 12">Malate dehydrogenase</fullName>
        <ecNumber evidence="3 12">1.1.1.37</ecNumber>
    </recommendedName>
</protein>
<evidence type="ECO:0000256" key="2">
    <source>
        <dbReference type="ARBA" id="ARBA00011738"/>
    </source>
</evidence>
<dbReference type="InterPro" id="IPR001252">
    <property type="entry name" value="Malate_DH_AS"/>
</dbReference>
<dbReference type="InterPro" id="IPR010097">
    <property type="entry name" value="Malate_DH_type1"/>
</dbReference>
<evidence type="ECO:0000256" key="5">
    <source>
        <dbReference type="ARBA" id="ARBA00023002"/>
    </source>
</evidence>
<keyword evidence="6 10" id="KW-0520">NAD</keyword>
<feature type="binding site" evidence="9">
    <location>
        <position position="81"/>
    </location>
    <ligand>
        <name>substrate</name>
    </ligand>
</feature>
<dbReference type="GO" id="GO:0006099">
    <property type="term" value="P:tricarboxylic acid cycle"/>
    <property type="evidence" value="ECO:0007669"/>
    <property type="project" value="UniProtKB-KW"/>
</dbReference>
<dbReference type="OrthoDB" id="4069699at2759"/>
<dbReference type="GO" id="GO:0006108">
    <property type="term" value="P:malate metabolic process"/>
    <property type="evidence" value="ECO:0007669"/>
    <property type="project" value="InterPro"/>
</dbReference>
<dbReference type="FunFam" id="3.90.110.10:FF:000009">
    <property type="entry name" value="Malate dehydrogenase"/>
    <property type="match status" value="1"/>
</dbReference>
<feature type="domain" description="Lactate/malate dehydrogenase C-terminal" evidence="14">
    <location>
        <begin position="147"/>
        <end position="322"/>
    </location>
</feature>
<dbReference type="SUPFAM" id="SSF56327">
    <property type="entry name" value="LDH C-terminal domain-like"/>
    <property type="match status" value="1"/>
</dbReference>
<comment type="caution">
    <text evidence="15">The sequence shown here is derived from an EMBL/GenBank/DDBJ whole genome shotgun (WGS) entry which is preliminary data.</text>
</comment>
<dbReference type="PIRSF" id="PIRSF000102">
    <property type="entry name" value="Lac_mal_DH"/>
    <property type="match status" value="1"/>
</dbReference>
<evidence type="ECO:0000256" key="7">
    <source>
        <dbReference type="ARBA" id="ARBA00048313"/>
    </source>
</evidence>
<dbReference type="EMBL" id="JAEPRE010000163">
    <property type="protein sequence ID" value="KAG2231186.1"/>
    <property type="molecule type" value="Genomic_DNA"/>
</dbReference>
<evidence type="ECO:0000256" key="11">
    <source>
        <dbReference type="RuleBase" id="RU003369"/>
    </source>
</evidence>
<feature type="binding site" evidence="10">
    <location>
        <position position="34"/>
    </location>
    <ligand>
        <name>NAD(+)</name>
        <dbReference type="ChEBI" id="CHEBI:57540"/>
    </ligand>
</feature>
<dbReference type="Pfam" id="PF02866">
    <property type="entry name" value="Ldh_1_C"/>
    <property type="match status" value="1"/>
</dbReference>
<comment type="subunit">
    <text evidence="2">Homodimer.</text>
</comment>
<dbReference type="NCBIfam" id="TIGR01772">
    <property type="entry name" value="MDH_euk_gproteo"/>
    <property type="match status" value="1"/>
</dbReference>
<evidence type="ECO:0000259" key="14">
    <source>
        <dbReference type="Pfam" id="PF02866"/>
    </source>
</evidence>
<sequence>MVKVTVCGAAGGIGQPLSLLLKQSKLIDHLALYDIVNAHGVAVELGHINTHSKVTSHEGDSQLKDAVKDADIVVISAGVPRKPGMSRDDLFKINASIVRDLSVAAAEFAPKALVCIISNPVNSTVPVVAQIFKKYGCYDPRKLFGITTLDTVRASTFLAELIGANPEDVNVPVIGGHSGVTIIPLLSRVSGSEKLTDEQREKLTERIQYAGEEVLKAKDGKGTATLSMAYAGARFVLKLIDAVANDVTHTECAYIDTTADDVGAKSIKLLAGNLEYFAAPIEFGKSGIKSILSVEKISTFEFKLFTTAVPELKSSILKGVDFITD</sequence>
<evidence type="ECO:0000256" key="12">
    <source>
        <dbReference type="RuleBase" id="RU003405"/>
    </source>
</evidence>
<dbReference type="PROSITE" id="PS00068">
    <property type="entry name" value="MDH"/>
    <property type="match status" value="1"/>
</dbReference>
<dbReference type="CDD" id="cd01337">
    <property type="entry name" value="MDH_glyoxysomal_mitochondrial"/>
    <property type="match status" value="1"/>
</dbReference>
<dbReference type="AlphaFoldDB" id="A0A8H7VQN1"/>
<keyword evidence="4 12" id="KW-0816">Tricarboxylic acid cycle</keyword>
<dbReference type="Gene3D" id="3.40.50.720">
    <property type="entry name" value="NAD(P)-binding Rossmann-like Domain"/>
    <property type="match status" value="1"/>
</dbReference>
<dbReference type="InterPro" id="IPR022383">
    <property type="entry name" value="Lactate/malate_DH_C"/>
</dbReference>
<feature type="binding site" evidence="10">
    <location>
        <begin position="117"/>
        <end position="119"/>
    </location>
    <ligand>
        <name>NAD(+)</name>
        <dbReference type="ChEBI" id="CHEBI:57540"/>
    </ligand>
</feature>
<dbReference type="FunFam" id="3.40.50.720:FF:000013">
    <property type="entry name" value="Malate dehydrogenase"/>
    <property type="match status" value="1"/>
</dbReference>
<dbReference type="Gene3D" id="3.90.110.10">
    <property type="entry name" value="Lactate dehydrogenase/glycoside hydrolase, family 4, C-terminal"/>
    <property type="match status" value="1"/>
</dbReference>
<evidence type="ECO:0000256" key="9">
    <source>
        <dbReference type="PIRSR" id="PIRSR000102-2"/>
    </source>
</evidence>
<comment type="similarity">
    <text evidence="1">Belongs to the LDH/MDH superfamily. MDH type 1 family.</text>
</comment>
<reference evidence="15" key="1">
    <citation type="submission" date="2021-01" db="EMBL/GenBank/DDBJ databases">
        <title>Metabolic potential, ecology and presence of endohyphal bacteria is reflected in genomic diversity of Mucoromycotina.</title>
        <authorList>
            <person name="Muszewska A."/>
            <person name="Okrasinska A."/>
            <person name="Steczkiewicz K."/>
            <person name="Drgas O."/>
            <person name="Orlowska M."/>
            <person name="Perlinska-Lenart U."/>
            <person name="Aleksandrzak-Piekarczyk T."/>
            <person name="Szatraj K."/>
            <person name="Zielenkiewicz U."/>
            <person name="Pilsyk S."/>
            <person name="Malc E."/>
            <person name="Mieczkowski P."/>
            <person name="Kruszewska J.S."/>
            <person name="Biernat P."/>
            <person name="Pawlowska J."/>
        </authorList>
    </citation>
    <scope>NUCLEOTIDE SEQUENCE</scope>
    <source>
        <strain evidence="15">WA0000018081</strain>
    </source>
</reference>
<feature type="binding site" evidence="9">
    <location>
        <position position="153"/>
    </location>
    <ligand>
        <name>substrate</name>
    </ligand>
</feature>
<accession>A0A8H7VQN1</accession>
<gene>
    <name evidence="15" type="ORF">INT48_004373</name>
</gene>
<evidence type="ECO:0000256" key="6">
    <source>
        <dbReference type="ARBA" id="ARBA00023027"/>
    </source>
</evidence>
<proteinExistence type="inferred from homology"/>
<feature type="domain" description="Lactate/malate dehydrogenase N-terminal" evidence="13">
    <location>
        <begin position="2"/>
        <end position="145"/>
    </location>
</feature>
<dbReference type="InterPro" id="IPR015955">
    <property type="entry name" value="Lactate_DH/Glyco_Ohase_4_C"/>
</dbReference>
<feature type="binding site" evidence="10">
    <location>
        <position position="94"/>
    </location>
    <ligand>
        <name>NAD(+)</name>
        <dbReference type="ChEBI" id="CHEBI:57540"/>
    </ligand>
</feature>
<dbReference type="SUPFAM" id="SSF51735">
    <property type="entry name" value="NAD(P)-binding Rossmann-fold domains"/>
    <property type="match status" value="1"/>
</dbReference>
<evidence type="ECO:0000259" key="13">
    <source>
        <dbReference type="Pfam" id="PF00056"/>
    </source>
</evidence>
<organism evidence="15 16">
    <name type="scientific">Thamnidium elegans</name>
    <dbReference type="NCBI Taxonomy" id="101142"/>
    <lineage>
        <taxon>Eukaryota</taxon>
        <taxon>Fungi</taxon>
        <taxon>Fungi incertae sedis</taxon>
        <taxon>Mucoromycota</taxon>
        <taxon>Mucoromycotina</taxon>
        <taxon>Mucoromycetes</taxon>
        <taxon>Mucorales</taxon>
        <taxon>Mucorineae</taxon>
        <taxon>Mucoraceae</taxon>
        <taxon>Thamnidium</taxon>
    </lineage>
</organism>
<dbReference type="EC" id="1.1.1.37" evidence="3 12"/>
<keyword evidence="5 11" id="KW-0560">Oxidoreductase</keyword>
<evidence type="ECO:0000256" key="4">
    <source>
        <dbReference type="ARBA" id="ARBA00022532"/>
    </source>
</evidence>
<dbReference type="InterPro" id="IPR036291">
    <property type="entry name" value="NAD(P)-bd_dom_sf"/>
</dbReference>
<dbReference type="PANTHER" id="PTHR11540">
    <property type="entry name" value="MALATE AND LACTATE DEHYDROGENASE"/>
    <property type="match status" value="1"/>
</dbReference>
<dbReference type="Pfam" id="PF00056">
    <property type="entry name" value="Ldh_1_N"/>
    <property type="match status" value="1"/>
</dbReference>
<feature type="binding site" evidence="9">
    <location>
        <position position="119"/>
    </location>
    <ligand>
        <name>substrate</name>
    </ligand>
</feature>
<evidence type="ECO:0000256" key="1">
    <source>
        <dbReference type="ARBA" id="ARBA00008824"/>
    </source>
</evidence>
<dbReference type="InterPro" id="IPR001557">
    <property type="entry name" value="L-lactate/malate_DH"/>
</dbReference>
<comment type="catalytic activity">
    <reaction evidence="7 12">
        <text>(S)-malate + NAD(+) = oxaloacetate + NADH + H(+)</text>
        <dbReference type="Rhea" id="RHEA:21432"/>
        <dbReference type="ChEBI" id="CHEBI:15378"/>
        <dbReference type="ChEBI" id="CHEBI:15589"/>
        <dbReference type="ChEBI" id="CHEBI:16452"/>
        <dbReference type="ChEBI" id="CHEBI:57540"/>
        <dbReference type="ChEBI" id="CHEBI:57945"/>
        <dbReference type="EC" id="1.1.1.37"/>
    </reaction>
</comment>
<evidence type="ECO:0000256" key="10">
    <source>
        <dbReference type="PIRSR" id="PIRSR000102-3"/>
    </source>
</evidence>
<feature type="active site" description="Proton acceptor" evidence="8">
    <location>
        <position position="177"/>
    </location>
</feature>
<dbReference type="Proteomes" id="UP000613177">
    <property type="component" value="Unassembled WGS sequence"/>
</dbReference>
<dbReference type="PANTHER" id="PTHR11540:SF16">
    <property type="entry name" value="MALATE DEHYDROGENASE, MITOCHONDRIAL"/>
    <property type="match status" value="1"/>
</dbReference>
<name>A0A8H7VQN1_9FUNG</name>
<evidence type="ECO:0000313" key="16">
    <source>
        <dbReference type="Proteomes" id="UP000613177"/>
    </source>
</evidence>
<evidence type="ECO:0000256" key="3">
    <source>
        <dbReference type="ARBA" id="ARBA00012995"/>
    </source>
</evidence>
<feature type="binding site" evidence="10">
    <location>
        <begin position="8"/>
        <end position="14"/>
    </location>
    <ligand>
        <name>NAD(+)</name>
        <dbReference type="ChEBI" id="CHEBI:57540"/>
    </ligand>
</feature>
<feature type="binding site" evidence="9">
    <location>
        <position position="87"/>
    </location>
    <ligand>
        <name>substrate</name>
    </ligand>
</feature>
<evidence type="ECO:0000256" key="8">
    <source>
        <dbReference type="PIRSR" id="PIRSR000102-1"/>
    </source>
</evidence>
<dbReference type="InterPro" id="IPR001236">
    <property type="entry name" value="Lactate/malate_DH_N"/>
</dbReference>
<keyword evidence="16" id="KW-1185">Reference proteome</keyword>
<dbReference type="GO" id="GO:0005737">
    <property type="term" value="C:cytoplasm"/>
    <property type="evidence" value="ECO:0007669"/>
    <property type="project" value="TreeGrafter"/>
</dbReference>
<feature type="binding site" evidence="10">
    <location>
        <position position="228"/>
    </location>
    <ligand>
        <name>NAD(+)</name>
        <dbReference type="ChEBI" id="CHEBI:57540"/>
    </ligand>
</feature>
<dbReference type="GO" id="GO:0030060">
    <property type="term" value="F:L-malate dehydrogenase (NAD+) activity"/>
    <property type="evidence" value="ECO:0007669"/>
    <property type="project" value="UniProtKB-EC"/>
</dbReference>